<dbReference type="Pfam" id="PF02607">
    <property type="entry name" value="B12-binding_2"/>
    <property type="match status" value="1"/>
</dbReference>
<evidence type="ECO:0000256" key="2">
    <source>
        <dbReference type="ARBA" id="ARBA00022603"/>
    </source>
</evidence>
<feature type="binding site" evidence="12">
    <location>
        <begin position="851"/>
        <end position="852"/>
    </location>
    <ligand>
        <name>S-adenosyl-L-methionine</name>
        <dbReference type="ChEBI" id="CHEBI:59789"/>
    </ligand>
</feature>
<dbReference type="InterPro" id="IPR036724">
    <property type="entry name" value="Cobalamin-bd_sf"/>
</dbReference>
<dbReference type="CDD" id="cd00740">
    <property type="entry name" value="MeTr"/>
    <property type="match status" value="1"/>
</dbReference>
<keyword evidence="10" id="KW-0486">Methionine biosynthesis</keyword>
<dbReference type="PANTHER" id="PTHR45833">
    <property type="entry name" value="METHIONINE SYNTHASE"/>
    <property type="match status" value="1"/>
</dbReference>
<dbReference type="CDD" id="cd02069">
    <property type="entry name" value="methionine_synthase_B12_BD"/>
    <property type="match status" value="1"/>
</dbReference>
<comment type="domain">
    <text evidence="10">Modular enzyme with four functionally distinct domains. The isolated Hcy-binding domain catalyzes methyl transfer from free methylcobalamin to homocysteine. The Hcy-binding domain in association with the pterin-binding domain catalyzes the methylation of cob(I)alamin by methyltetrahydrofolate and the methylation of homocysteine. The B12-binding domain binds the cofactor. The AdoMet activation domain binds S-adenosyl-L-methionine. Under aerobic conditions cob(I)alamin can be converted to inactive cob(II)alamin. Reductive methylation by S-adenosyl-L-methionine and flavodoxin regenerates methylcobalamin.</text>
</comment>
<comment type="cofactor">
    <cofactor evidence="10 11">
        <name>methylcob(III)alamin</name>
        <dbReference type="ChEBI" id="CHEBI:28115"/>
    </cofactor>
</comment>
<reference evidence="17 18" key="1">
    <citation type="submission" date="2019-08" db="EMBL/GenBank/DDBJ databases">
        <title>Draft genome sequence of Chryseobacterium sp. Gsoil 183.</title>
        <authorList>
            <person name="Im W.-T."/>
        </authorList>
    </citation>
    <scope>NUCLEOTIDE SEQUENCE [LARGE SCALE GENOMIC DNA]</scope>
    <source>
        <strain evidence="17 18">Gsoil 183</strain>
    </source>
</reference>
<evidence type="ECO:0000256" key="5">
    <source>
        <dbReference type="ARBA" id="ARBA00022691"/>
    </source>
</evidence>
<evidence type="ECO:0000259" key="16">
    <source>
        <dbReference type="PROSITE" id="PS51337"/>
    </source>
</evidence>
<dbReference type="Gene3D" id="1.10.1240.10">
    <property type="entry name" value="Methionine synthase domain"/>
    <property type="match status" value="1"/>
</dbReference>
<dbReference type="EMBL" id="VTRU01000002">
    <property type="protein sequence ID" value="TZF96359.1"/>
    <property type="molecule type" value="Genomic_DNA"/>
</dbReference>
<feature type="domain" description="AdoMet activation" evidence="14">
    <location>
        <begin position="558"/>
        <end position="886"/>
    </location>
</feature>
<dbReference type="SUPFAM" id="SSF51717">
    <property type="entry name" value="Dihydropteroate synthetase-like"/>
    <property type="match status" value="1"/>
</dbReference>
<name>A0A5D8ZN37_9FLAO</name>
<dbReference type="InterPro" id="IPR050554">
    <property type="entry name" value="Met_Synthase/Corrinoid"/>
</dbReference>
<feature type="domain" description="B12-binding" evidence="15">
    <location>
        <begin position="408"/>
        <end position="543"/>
    </location>
</feature>
<feature type="binding site" evidence="12">
    <location>
        <position position="522"/>
    </location>
    <ligand>
        <name>methylcob(III)alamin</name>
        <dbReference type="ChEBI" id="CHEBI:28115"/>
    </ligand>
</feature>
<dbReference type="InterPro" id="IPR000489">
    <property type="entry name" value="Pterin-binding_dom"/>
</dbReference>
<dbReference type="Gene3D" id="3.40.50.280">
    <property type="entry name" value="Cobalamin-binding domain"/>
    <property type="match status" value="1"/>
</dbReference>
<dbReference type="PANTHER" id="PTHR45833:SF1">
    <property type="entry name" value="METHIONINE SYNTHASE"/>
    <property type="match status" value="1"/>
</dbReference>
<evidence type="ECO:0000313" key="18">
    <source>
        <dbReference type="Proteomes" id="UP000323884"/>
    </source>
</evidence>
<dbReference type="Gene3D" id="3.10.196.10">
    <property type="entry name" value="Vitamin B12-dependent methionine synthase, activation domain"/>
    <property type="match status" value="1"/>
</dbReference>
<keyword evidence="18" id="KW-1185">Reference proteome</keyword>
<dbReference type="PROSITE" id="PS50972">
    <property type="entry name" value="PTERIN_BINDING"/>
    <property type="match status" value="1"/>
</dbReference>
<feature type="binding site" evidence="12">
    <location>
        <position position="355"/>
    </location>
    <ligand>
        <name>methylcob(III)alamin</name>
        <dbReference type="ChEBI" id="CHEBI:28115"/>
    </ligand>
</feature>
<comment type="catalytic activity">
    <reaction evidence="10">
        <text>(6S)-5-methyl-5,6,7,8-tetrahydrofolate + L-homocysteine = (6S)-5,6,7,8-tetrahydrofolate + L-methionine</text>
        <dbReference type="Rhea" id="RHEA:11172"/>
        <dbReference type="ChEBI" id="CHEBI:18608"/>
        <dbReference type="ChEBI" id="CHEBI:57453"/>
        <dbReference type="ChEBI" id="CHEBI:57844"/>
        <dbReference type="ChEBI" id="CHEBI:58199"/>
        <dbReference type="EC" id="2.1.1.13"/>
    </reaction>
</comment>
<dbReference type="GO" id="GO:0005829">
    <property type="term" value="C:cytosol"/>
    <property type="evidence" value="ECO:0007669"/>
    <property type="project" value="TreeGrafter"/>
</dbReference>
<dbReference type="GO" id="GO:0032259">
    <property type="term" value="P:methylation"/>
    <property type="evidence" value="ECO:0007669"/>
    <property type="project" value="UniProtKB-KW"/>
</dbReference>
<keyword evidence="10" id="KW-0028">Amino-acid biosynthesis</keyword>
<feature type="binding site" evidence="12">
    <location>
        <position position="608"/>
    </location>
    <ligand>
        <name>S-adenosyl-L-methionine</name>
        <dbReference type="ChEBI" id="CHEBI:59789"/>
    </ligand>
</feature>
<evidence type="ECO:0000256" key="10">
    <source>
        <dbReference type="PIRNR" id="PIRNR000381"/>
    </source>
</evidence>
<dbReference type="EC" id="2.1.1.13" evidence="9 10"/>
<evidence type="ECO:0000256" key="1">
    <source>
        <dbReference type="ARBA" id="ARBA00010398"/>
    </source>
</evidence>
<evidence type="ECO:0000259" key="13">
    <source>
        <dbReference type="PROSITE" id="PS50972"/>
    </source>
</evidence>
<feature type="domain" description="B12-binding N-terminal" evidence="16">
    <location>
        <begin position="311"/>
        <end position="405"/>
    </location>
</feature>
<feature type="binding site" description="axial binding residue" evidence="11">
    <location>
        <position position="421"/>
    </location>
    <ligand>
        <name>methylcob(III)alamin</name>
        <dbReference type="ChEBI" id="CHEBI:28115"/>
    </ligand>
    <ligandPart>
        <name>Co</name>
        <dbReference type="ChEBI" id="CHEBI:27638"/>
    </ligandPart>
</feature>
<dbReference type="NCBIfam" id="TIGR02082">
    <property type="entry name" value="metH"/>
    <property type="match status" value="1"/>
</dbReference>
<dbReference type="SMART" id="SM01018">
    <property type="entry name" value="B12-binding_2"/>
    <property type="match status" value="1"/>
</dbReference>
<dbReference type="InterPro" id="IPR006158">
    <property type="entry name" value="Cobalamin-bd"/>
</dbReference>
<dbReference type="PROSITE" id="PS50974">
    <property type="entry name" value="ADOMET_ACTIVATION"/>
    <property type="match status" value="1"/>
</dbReference>
<evidence type="ECO:0000256" key="6">
    <source>
        <dbReference type="ARBA" id="ARBA00022723"/>
    </source>
</evidence>
<dbReference type="Pfam" id="PF02310">
    <property type="entry name" value="B12-binding"/>
    <property type="match status" value="1"/>
</dbReference>
<dbReference type="GO" id="GO:0050667">
    <property type="term" value="P:homocysteine metabolic process"/>
    <property type="evidence" value="ECO:0007669"/>
    <property type="project" value="TreeGrafter"/>
</dbReference>
<dbReference type="GO" id="GO:0008705">
    <property type="term" value="F:methionine synthase activity"/>
    <property type="evidence" value="ECO:0007669"/>
    <property type="project" value="UniProtKB-UniRule"/>
</dbReference>
<dbReference type="UniPathway" id="UPA00051">
    <property type="reaction ID" value="UER00081"/>
</dbReference>
<feature type="binding site" evidence="12">
    <location>
        <position position="466"/>
    </location>
    <ligand>
        <name>methylcob(III)alamin</name>
        <dbReference type="ChEBI" id="CHEBI:28115"/>
    </ligand>
</feature>
<dbReference type="InterPro" id="IPR036594">
    <property type="entry name" value="Meth_synthase_dom"/>
</dbReference>
<evidence type="ECO:0000256" key="7">
    <source>
        <dbReference type="ARBA" id="ARBA00022737"/>
    </source>
</evidence>
<dbReference type="Pfam" id="PF00809">
    <property type="entry name" value="Pterin_bind"/>
    <property type="match status" value="1"/>
</dbReference>
<evidence type="ECO:0000259" key="15">
    <source>
        <dbReference type="PROSITE" id="PS51332"/>
    </source>
</evidence>
<dbReference type="SUPFAM" id="SSF52242">
    <property type="entry name" value="Cobalamin (vitamin B12)-binding domain"/>
    <property type="match status" value="1"/>
</dbReference>
<keyword evidence="6 10" id="KW-0479">Metal-binding</keyword>
<evidence type="ECO:0000259" key="14">
    <source>
        <dbReference type="PROSITE" id="PS50974"/>
    </source>
</evidence>
<dbReference type="InterPro" id="IPR033706">
    <property type="entry name" value="Met_synthase_B12-bd"/>
</dbReference>
<comment type="similarity">
    <text evidence="1">Belongs to the vitamin-B12 dependent methionine synthase family.</text>
</comment>
<dbReference type="InterPro" id="IPR037010">
    <property type="entry name" value="VitB12-dep_Met_synth_activ_sf"/>
</dbReference>
<dbReference type="SUPFAM" id="SSF56507">
    <property type="entry name" value="Methionine synthase activation domain-like"/>
    <property type="match status" value="1"/>
</dbReference>
<keyword evidence="10" id="KW-0862">Zinc</keyword>
<dbReference type="InterPro" id="IPR011822">
    <property type="entry name" value="MetH"/>
</dbReference>
<keyword evidence="3 10" id="KW-0846">Cobalamin</keyword>
<evidence type="ECO:0000256" key="12">
    <source>
        <dbReference type="PIRSR" id="PIRSR000381-2"/>
    </source>
</evidence>
<dbReference type="GO" id="GO:0008270">
    <property type="term" value="F:zinc ion binding"/>
    <property type="evidence" value="ECO:0007669"/>
    <property type="project" value="UniProtKB-UniRule"/>
</dbReference>
<keyword evidence="8 10" id="KW-0170">Cobalt</keyword>
<keyword evidence="2 10" id="KW-0489">Methyltransferase</keyword>
<dbReference type="GO" id="GO:0031419">
    <property type="term" value="F:cobalamin binding"/>
    <property type="evidence" value="ECO:0007669"/>
    <property type="project" value="UniProtKB-UniRule"/>
</dbReference>
<comment type="caution">
    <text evidence="17">The sequence shown here is derived from an EMBL/GenBank/DDBJ whole genome shotgun (WGS) entry which is preliminary data.</text>
</comment>
<dbReference type="Pfam" id="PF02965">
    <property type="entry name" value="Met_synt_B12"/>
    <property type="match status" value="1"/>
</dbReference>
<feature type="binding site" evidence="12">
    <location>
        <position position="470"/>
    </location>
    <ligand>
        <name>methylcob(III)alamin</name>
        <dbReference type="ChEBI" id="CHEBI:28115"/>
    </ligand>
</feature>
<comment type="pathway">
    <text evidence="10">Amino-acid biosynthesis; L-methionine biosynthesis via de novo pathway; L-methionine from L-homocysteine (MetH route): step 1/1.</text>
</comment>
<gene>
    <name evidence="17" type="primary">metH</name>
    <name evidence="17" type="ORF">FW781_13105</name>
</gene>
<sequence>MKYLRLSGLEPLIITPESNFINVGERTNVAGSKKFLRLIKEEKFSEALDIARHQVEGGAQILDVNFDDGLIDGKASMIKFLNLIASEPDIARIPIMVDSSKWEILEAGLQVAQGKCVVNSISLKEGEEEFIKHAKAIKRYGAAVIVMAFDEVGQADSFDRRIEISKRSYDILVNQLGFPAEDIIFDLNIFPVATGMDEHRRNAIDFIEATRWVRQNLPYASVSGGVSNVSFSFRGNDTVREAMHSVFLYHAIQAGMNIGIVNPAMLEVYDEINKELLELVEDVILDKREDATERLLDYSEKHKSVKKEKTEDLEWRNNPLQERITYALVKGIDRFIEEDVEEARQSAARPLHVIEINLMTGMGVVGDLFGSGKMFLPQVVKSARVMKKAVAYLQPFIEAEKDGSRPANGKILMATVKGDVHDIGKNIVSVVLGCNNYEIVDLGVMVPAEKIIQTAIAEKVDVIGLSGLITPSLDEMVYIASELERQNLDFPLLIGGATTSKAHTAVKIDLKYKNAVVHVNDASRAVNVVSSLLGDRNKEYVSDLKNDYSDFREKFLNRQVDKDYVSIEEARENHFKIDWENEEIFTPNSIGIKVIENQDLRELLPFIDWSPFFRSWDLHGKYPNILEDEVVGAQAKELFKDAQVILKRILDEKLLTAKAIFGIFKANSNESDDILIFDENNNEQAKFLTLRQQAQRSKGKEYLALSDFIAPQSSGKTDYVGAFCVTTGFGTDELSSEYEKANDDYNSIMVKALADRFAEAYAEFLHKKVRTEYWGYANQENLSNEELIAEKYKGVRPAPGYPACPDHLEKKTIWDLLKVEENTGVFLTESLAMFPTASVSGYYFGSPHAKYFGLGKITEDQLKDYAARRGCSIQEARKWLSPNLAD</sequence>
<feature type="binding site" evidence="12">
    <location>
        <position position="796"/>
    </location>
    <ligand>
        <name>S-adenosyl-L-methionine</name>
        <dbReference type="ChEBI" id="CHEBI:59789"/>
    </ligand>
</feature>
<dbReference type="FunFam" id="3.20.20.20:FF:000002">
    <property type="entry name" value="Methionine synthase"/>
    <property type="match status" value="1"/>
</dbReference>
<comment type="cofactor">
    <cofactor evidence="10">
        <name>Zn(2+)</name>
        <dbReference type="ChEBI" id="CHEBI:29105"/>
    </cofactor>
</comment>
<proteinExistence type="inferred from homology"/>
<dbReference type="OrthoDB" id="9803687at2"/>
<dbReference type="Gene3D" id="1.10.288.10">
    <property type="entry name" value="Cobalamin-dependent Methionine Synthase, domain 2"/>
    <property type="match status" value="1"/>
</dbReference>
<evidence type="ECO:0000256" key="3">
    <source>
        <dbReference type="ARBA" id="ARBA00022628"/>
    </source>
</evidence>
<comment type="function">
    <text evidence="10">Catalyzes the transfer of a methyl group from methyl-cobalamin to homocysteine, yielding enzyme-bound cob(I)alamin and methionine. Subsequently, remethylates the cofactor using methyltetrahydrofolate.</text>
</comment>
<dbReference type="InterPro" id="IPR011005">
    <property type="entry name" value="Dihydropteroate_synth-like_sf"/>
</dbReference>
<dbReference type="InterPro" id="IPR004223">
    <property type="entry name" value="VitB12-dep_Met_synth_activ_dom"/>
</dbReference>
<dbReference type="RefSeq" id="WP_149387809.1">
    <property type="nucleotide sequence ID" value="NZ_VTRU01000002.1"/>
</dbReference>
<dbReference type="SUPFAM" id="SSF47644">
    <property type="entry name" value="Methionine synthase domain"/>
    <property type="match status" value="1"/>
</dbReference>
<dbReference type="FunFam" id="1.10.1240.10:FF:000001">
    <property type="entry name" value="Methionine synthase"/>
    <property type="match status" value="1"/>
</dbReference>
<evidence type="ECO:0000256" key="11">
    <source>
        <dbReference type="PIRSR" id="PIRSR000381-1"/>
    </source>
</evidence>
<keyword evidence="7" id="KW-0677">Repeat</keyword>
<feature type="domain" description="Pterin-binding" evidence="13">
    <location>
        <begin position="20"/>
        <end position="281"/>
    </location>
</feature>
<dbReference type="PROSITE" id="PS51332">
    <property type="entry name" value="B12_BINDING"/>
    <property type="match status" value="1"/>
</dbReference>
<dbReference type="InterPro" id="IPR003759">
    <property type="entry name" value="Cbl-bd_cap"/>
</dbReference>
<keyword evidence="5 10" id="KW-0949">S-adenosyl-L-methionine</keyword>
<feature type="binding site" evidence="12">
    <location>
        <begin position="418"/>
        <end position="422"/>
    </location>
    <ligand>
        <name>methylcob(III)alamin</name>
        <dbReference type="ChEBI" id="CHEBI:28115"/>
    </ligand>
</feature>
<protein>
    <recommendedName>
        <fullName evidence="9 10">Methionine synthase</fullName>
        <ecNumber evidence="9 10">2.1.1.13</ecNumber>
    </recommendedName>
    <alternativeName>
        <fullName evidence="10">5-methyltetrahydrofolate--homocysteine methyltransferase</fullName>
    </alternativeName>
</protein>
<dbReference type="Proteomes" id="UP000323884">
    <property type="component" value="Unassembled WGS sequence"/>
</dbReference>
<dbReference type="Gene3D" id="3.20.20.20">
    <property type="entry name" value="Dihydropteroate synthase-like"/>
    <property type="match status" value="1"/>
</dbReference>
<organism evidence="17 18">
    <name type="scientific">Chryseobacterium panacisoli</name>
    <dbReference type="NCBI Taxonomy" id="1807141"/>
    <lineage>
        <taxon>Bacteria</taxon>
        <taxon>Pseudomonadati</taxon>
        <taxon>Bacteroidota</taxon>
        <taxon>Flavobacteriia</taxon>
        <taxon>Flavobacteriales</taxon>
        <taxon>Weeksellaceae</taxon>
        <taxon>Chryseobacterium group</taxon>
        <taxon>Chryseobacterium</taxon>
    </lineage>
</organism>
<dbReference type="AlphaFoldDB" id="A0A5D8ZN37"/>
<dbReference type="FunFam" id="3.40.50.280:FF:000001">
    <property type="entry name" value="Methionine synthase"/>
    <property type="match status" value="1"/>
</dbReference>
<dbReference type="PIRSF" id="PIRSF000381">
    <property type="entry name" value="MetH"/>
    <property type="match status" value="1"/>
</dbReference>
<dbReference type="PROSITE" id="PS51337">
    <property type="entry name" value="B12_BINDING_NTER"/>
    <property type="match status" value="1"/>
</dbReference>
<evidence type="ECO:0000256" key="4">
    <source>
        <dbReference type="ARBA" id="ARBA00022679"/>
    </source>
</evidence>
<evidence type="ECO:0000313" key="17">
    <source>
        <dbReference type="EMBL" id="TZF96359.1"/>
    </source>
</evidence>
<keyword evidence="4 10" id="KW-0808">Transferase</keyword>
<evidence type="ECO:0000256" key="8">
    <source>
        <dbReference type="ARBA" id="ARBA00023285"/>
    </source>
</evidence>
<accession>A0A5D8ZN37</accession>
<dbReference type="GO" id="GO:0046653">
    <property type="term" value="P:tetrahydrofolate metabolic process"/>
    <property type="evidence" value="ECO:0007669"/>
    <property type="project" value="TreeGrafter"/>
</dbReference>
<evidence type="ECO:0000256" key="9">
    <source>
        <dbReference type="NCBIfam" id="TIGR02082"/>
    </source>
</evidence>